<keyword evidence="5" id="KW-1185">Reference proteome</keyword>
<dbReference type="Proteomes" id="UP000199592">
    <property type="component" value="Unassembled WGS sequence"/>
</dbReference>
<organism evidence="4 5">
    <name type="scientific">Flagellimonas zhangzhouensis</name>
    <dbReference type="NCBI Taxonomy" id="1073328"/>
    <lineage>
        <taxon>Bacteria</taxon>
        <taxon>Pseudomonadati</taxon>
        <taxon>Bacteroidota</taxon>
        <taxon>Flavobacteriia</taxon>
        <taxon>Flavobacteriales</taxon>
        <taxon>Flavobacteriaceae</taxon>
        <taxon>Flagellimonas</taxon>
    </lineage>
</organism>
<evidence type="ECO:0000313" key="4">
    <source>
        <dbReference type="EMBL" id="SDX07110.1"/>
    </source>
</evidence>
<evidence type="ECO:0000256" key="2">
    <source>
        <dbReference type="SAM" id="Phobius"/>
    </source>
</evidence>
<dbReference type="EMBL" id="FNMY01000006">
    <property type="protein sequence ID" value="SDX07110.1"/>
    <property type="molecule type" value="Genomic_DNA"/>
</dbReference>
<dbReference type="STRING" id="1073328.SAMN05216294_3111"/>
<dbReference type="PANTHER" id="PTHR33371:SF4">
    <property type="entry name" value="INTERMEMBRANE PHOSPHOLIPID TRANSPORT SYSTEM BINDING PROTEIN MLAD"/>
    <property type="match status" value="1"/>
</dbReference>
<protein>
    <submittedName>
        <fullName evidence="4">Phospholipid/cholesterol/gamma-HCH transport system substrate-binding protein</fullName>
    </submittedName>
</protein>
<feature type="region of interest" description="Disordered" evidence="1">
    <location>
        <begin position="304"/>
        <end position="333"/>
    </location>
</feature>
<evidence type="ECO:0000256" key="1">
    <source>
        <dbReference type="SAM" id="MobiDB-lite"/>
    </source>
</evidence>
<dbReference type="AlphaFoldDB" id="A0A1H2YPV3"/>
<feature type="domain" description="Mce/MlaD" evidence="3">
    <location>
        <begin position="36"/>
        <end position="112"/>
    </location>
</feature>
<keyword evidence="2" id="KW-0812">Transmembrane</keyword>
<evidence type="ECO:0000313" key="5">
    <source>
        <dbReference type="Proteomes" id="UP000199592"/>
    </source>
</evidence>
<sequence>MKLSREIKTGIIVVAGIAALIFGLSYLKSTPLFENNKTFYAVYDNVGGLQPGTQVSINGYNVGNVMSINFKDSSGKLLVTFTVSNEFEFSGNSVAELFDTGIIGGKGIQIVPVFDEAPLAKSGDTLPSKIKPGITELVQQKLTPLQIKVEGAVSQADTLLMNVNQILDDPTKKELKETIVSLNEVVKSFKGSADNISSLLENNKEQLDSSLKNVNTITSNFSRLSDSLANSDLSGTLANFQTTVNRLNGILEAIENGEGSLGKLHKDDALYNNLAEASRELDLLLQDFRLNPKRYVNVSVFGKKQKDYTLPENDPAENNPEQQENPTEQKENQ</sequence>
<dbReference type="RefSeq" id="WP_090298701.1">
    <property type="nucleotide sequence ID" value="NZ_FNKI01000005.1"/>
</dbReference>
<evidence type="ECO:0000259" key="3">
    <source>
        <dbReference type="Pfam" id="PF02470"/>
    </source>
</evidence>
<proteinExistence type="predicted"/>
<dbReference type="Pfam" id="PF02470">
    <property type="entry name" value="MlaD"/>
    <property type="match status" value="1"/>
</dbReference>
<dbReference type="PANTHER" id="PTHR33371">
    <property type="entry name" value="INTERMEMBRANE PHOSPHOLIPID TRANSPORT SYSTEM BINDING PROTEIN MLAD-RELATED"/>
    <property type="match status" value="1"/>
</dbReference>
<reference evidence="5" key="1">
    <citation type="submission" date="2016-10" db="EMBL/GenBank/DDBJ databases">
        <authorList>
            <person name="Varghese N."/>
            <person name="Submissions S."/>
        </authorList>
    </citation>
    <scope>NUCLEOTIDE SEQUENCE [LARGE SCALE GENOMIC DNA]</scope>
    <source>
        <strain evidence="5">DSM 25030</strain>
    </source>
</reference>
<dbReference type="InterPro" id="IPR052336">
    <property type="entry name" value="MlaD_Phospholipid_Transporter"/>
</dbReference>
<gene>
    <name evidence="4" type="ORF">SAMN04487892_3152</name>
</gene>
<dbReference type="OrthoDB" id="9769132at2"/>
<keyword evidence="2" id="KW-0472">Membrane</keyword>
<keyword evidence="2" id="KW-1133">Transmembrane helix</keyword>
<feature type="compositionally biased region" description="Low complexity" evidence="1">
    <location>
        <begin position="311"/>
        <end position="326"/>
    </location>
</feature>
<name>A0A1H2YPV3_9FLAO</name>
<accession>A0A1H2YPV3</accession>
<dbReference type="InterPro" id="IPR003399">
    <property type="entry name" value="Mce/MlaD"/>
</dbReference>
<feature type="transmembrane region" description="Helical" evidence="2">
    <location>
        <begin position="7"/>
        <end position="27"/>
    </location>
</feature>